<dbReference type="PANTHER" id="PTHR33121">
    <property type="entry name" value="CYCLIC DI-GMP PHOSPHODIESTERASE PDEF"/>
    <property type="match status" value="1"/>
</dbReference>
<dbReference type="SUPFAM" id="SSF141868">
    <property type="entry name" value="EAL domain-like"/>
    <property type="match status" value="1"/>
</dbReference>
<name>A0A3B0WSS4_9ZZZZ</name>
<dbReference type="SMART" id="SM00267">
    <property type="entry name" value="GGDEF"/>
    <property type="match status" value="1"/>
</dbReference>
<dbReference type="EMBL" id="UOFB01000157">
    <property type="protein sequence ID" value="VAW46734.1"/>
    <property type="molecule type" value="Genomic_DNA"/>
</dbReference>
<protein>
    <submittedName>
        <fullName evidence="4">Diguanylate cyclase/phosphodiesterase (GGDEF &amp; EAL domains) with PAS/PAC sensor(S)</fullName>
    </submittedName>
</protein>
<reference evidence="4" key="1">
    <citation type="submission" date="2018-06" db="EMBL/GenBank/DDBJ databases">
        <authorList>
            <person name="Zhirakovskaya E."/>
        </authorList>
    </citation>
    <scope>NUCLEOTIDE SEQUENCE</scope>
</reference>
<dbReference type="SMART" id="SM00052">
    <property type="entry name" value="EAL"/>
    <property type="match status" value="1"/>
</dbReference>
<dbReference type="GO" id="GO:0071111">
    <property type="term" value="F:cyclic-guanylate-specific phosphodiesterase activity"/>
    <property type="evidence" value="ECO:0007669"/>
    <property type="project" value="InterPro"/>
</dbReference>
<gene>
    <name evidence="4" type="ORF">MNBD_GAMMA04-1099</name>
</gene>
<evidence type="ECO:0000313" key="4">
    <source>
        <dbReference type="EMBL" id="VAW46734.1"/>
    </source>
</evidence>
<proteinExistence type="predicted"/>
<dbReference type="InterPro" id="IPR043128">
    <property type="entry name" value="Rev_trsase/Diguanyl_cyclase"/>
</dbReference>
<dbReference type="FunFam" id="3.30.70.270:FF:000001">
    <property type="entry name" value="Diguanylate cyclase domain protein"/>
    <property type="match status" value="1"/>
</dbReference>
<dbReference type="Pfam" id="PF00563">
    <property type="entry name" value="EAL"/>
    <property type="match status" value="1"/>
</dbReference>
<dbReference type="PROSITE" id="PS50883">
    <property type="entry name" value="EAL"/>
    <property type="match status" value="1"/>
</dbReference>
<dbReference type="PROSITE" id="PS50887">
    <property type="entry name" value="GGDEF"/>
    <property type="match status" value="1"/>
</dbReference>
<evidence type="ECO:0000259" key="2">
    <source>
        <dbReference type="PROSITE" id="PS50883"/>
    </source>
</evidence>
<dbReference type="SUPFAM" id="SSF55073">
    <property type="entry name" value="Nucleotide cyclase"/>
    <property type="match status" value="1"/>
</dbReference>
<dbReference type="Gene3D" id="3.20.20.450">
    <property type="entry name" value="EAL domain"/>
    <property type="match status" value="1"/>
</dbReference>
<dbReference type="PANTHER" id="PTHR33121:SF79">
    <property type="entry name" value="CYCLIC DI-GMP PHOSPHODIESTERASE PDED-RELATED"/>
    <property type="match status" value="1"/>
</dbReference>
<dbReference type="InterPro" id="IPR035919">
    <property type="entry name" value="EAL_sf"/>
</dbReference>
<evidence type="ECO:0000256" key="1">
    <source>
        <dbReference type="SAM" id="Phobius"/>
    </source>
</evidence>
<dbReference type="InterPro" id="IPR050706">
    <property type="entry name" value="Cyclic-di-GMP_PDE-like"/>
</dbReference>
<dbReference type="InterPro" id="IPR000160">
    <property type="entry name" value="GGDEF_dom"/>
</dbReference>
<dbReference type="AlphaFoldDB" id="A0A3B0WSS4"/>
<feature type="domain" description="EAL" evidence="2">
    <location>
        <begin position="502"/>
        <end position="744"/>
    </location>
</feature>
<dbReference type="Gene3D" id="3.30.70.270">
    <property type="match status" value="1"/>
</dbReference>
<feature type="transmembrane region" description="Helical" evidence="1">
    <location>
        <begin position="234"/>
        <end position="257"/>
    </location>
</feature>
<dbReference type="CDD" id="cd01948">
    <property type="entry name" value="EAL"/>
    <property type="match status" value="1"/>
</dbReference>
<organism evidence="4">
    <name type="scientific">hydrothermal vent metagenome</name>
    <dbReference type="NCBI Taxonomy" id="652676"/>
    <lineage>
        <taxon>unclassified sequences</taxon>
        <taxon>metagenomes</taxon>
        <taxon>ecological metagenomes</taxon>
    </lineage>
</organism>
<keyword evidence="1" id="KW-1133">Transmembrane helix</keyword>
<dbReference type="Pfam" id="PF00990">
    <property type="entry name" value="GGDEF"/>
    <property type="match status" value="1"/>
</dbReference>
<sequence length="744" mass="85803">MSLKAYLIQPVKVYFTALLIIGLFMLALLIGNLYYQTQSIQTDLQQKNQQQAQEEMSFALEENIINLTSNLLELAEWDEIRQQIEDPTYYYFWHEDRLKDSPYFKKDYTQLEIYDDKKWLLMPPTTDNDSKERLPLHLVSEEPTVIFTSPKEAFLHMFEPVFEPDSKTILGYIGISVALHQNLLTEHEFAFVDPDSIRFTGTKTIALSELGSYVAFEPITNSVSNDLWQLINSFTAYVIILLIISTILIVILFQILFSGPMQTLSSYVQRLKKEPKKTFKITQEHFFIKELEELKHSIHDYHRDLQTTQQALQTQYKVVWEQARRDALTNIYNRRAFDEAWNELVATFEYNPANVTFILFDCDFFKALNDTYGHEIGDDVIRITAKTIQKSLAGEYAVYRIGGDEFAIILTKVALHEAFDIAKKCLKALKKYNFSGIGIKEKLAFSVGISHLEHQMSKNLRDDLLALPRQADIAMYKAKQSHQNKIQCYKSQLEQESLSLVSSQVINTIVDAIHTGQYINMHLQAIHSVNSNALYYESLIRIQKEDLLIYPKDIFSVVERRRLEVEMDTQIIQQMLNAFKENLIPKQTGVSINISGKTLLQPQFTELFQPFRPYLKDYKIVIEIVENTLINHMEYAKTVLNILREQGFLIALDDFGSGYSSIRYLAHMPVDIVKFDMSMTLALDADEKTKNIILATAKMVRNSGYDLVLEGVETEEMLEKAKQAGATHIQGYLLGKPKSLPSFT</sequence>
<feature type="transmembrane region" description="Helical" evidence="1">
    <location>
        <begin position="13"/>
        <end position="35"/>
    </location>
</feature>
<evidence type="ECO:0000259" key="3">
    <source>
        <dbReference type="PROSITE" id="PS50887"/>
    </source>
</evidence>
<feature type="domain" description="GGDEF" evidence="3">
    <location>
        <begin position="353"/>
        <end position="491"/>
    </location>
</feature>
<dbReference type="NCBIfam" id="TIGR00254">
    <property type="entry name" value="GGDEF"/>
    <property type="match status" value="1"/>
</dbReference>
<dbReference type="InterPro" id="IPR029787">
    <property type="entry name" value="Nucleotide_cyclase"/>
</dbReference>
<accession>A0A3B0WSS4</accession>
<dbReference type="InterPro" id="IPR001633">
    <property type="entry name" value="EAL_dom"/>
</dbReference>
<dbReference type="CDD" id="cd01949">
    <property type="entry name" value="GGDEF"/>
    <property type="match status" value="1"/>
</dbReference>
<keyword evidence="1" id="KW-0812">Transmembrane</keyword>
<keyword evidence="1" id="KW-0472">Membrane</keyword>